<dbReference type="InterPro" id="IPR036397">
    <property type="entry name" value="RNaseH_sf"/>
</dbReference>
<dbReference type="SUPFAM" id="SSF53098">
    <property type="entry name" value="Ribonuclease H-like"/>
    <property type="match status" value="1"/>
</dbReference>
<evidence type="ECO:0000313" key="6">
    <source>
        <dbReference type="Proteomes" id="UP000634136"/>
    </source>
</evidence>
<dbReference type="Proteomes" id="UP000634136">
    <property type="component" value="Unassembled WGS sequence"/>
</dbReference>
<dbReference type="PANTHER" id="PTHR33116">
    <property type="entry name" value="REVERSE TRANSCRIPTASE ZINC-BINDING DOMAIN-CONTAINING PROTEIN-RELATED-RELATED"/>
    <property type="match status" value="1"/>
</dbReference>
<name>A0A834TQB8_9FABA</name>
<dbReference type="GO" id="GO:0003964">
    <property type="term" value="F:RNA-directed DNA polymerase activity"/>
    <property type="evidence" value="ECO:0007669"/>
    <property type="project" value="UniProtKB-KW"/>
</dbReference>
<accession>A0A834TQB8</accession>
<dbReference type="InterPro" id="IPR044730">
    <property type="entry name" value="RNase_H-like_dom_plant"/>
</dbReference>
<organism evidence="5 6">
    <name type="scientific">Senna tora</name>
    <dbReference type="NCBI Taxonomy" id="362788"/>
    <lineage>
        <taxon>Eukaryota</taxon>
        <taxon>Viridiplantae</taxon>
        <taxon>Streptophyta</taxon>
        <taxon>Embryophyta</taxon>
        <taxon>Tracheophyta</taxon>
        <taxon>Spermatophyta</taxon>
        <taxon>Magnoliopsida</taxon>
        <taxon>eudicotyledons</taxon>
        <taxon>Gunneridae</taxon>
        <taxon>Pentapetalae</taxon>
        <taxon>rosids</taxon>
        <taxon>fabids</taxon>
        <taxon>Fabales</taxon>
        <taxon>Fabaceae</taxon>
        <taxon>Caesalpinioideae</taxon>
        <taxon>Cassia clade</taxon>
        <taxon>Senna</taxon>
    </lineage>
</organism>
<evidence type="ECO:0000259" key="4">
    <source>
        <dbReference type="Pfam" id="PF14392"/>
    </source>
</evidence>
<dbReference type="InterPro" id="IPR002156">
    <property type="entry name" value="RNaseH_domain"/>
</dbReference>
<dbReference type="EMBL" id="JAAIUW010000006">
    <property type="protein sequence ID" value="KAF7826245.1"/>
    <property type="molecule type" value="Genomic_DNA"/>
</dbReference>
<feature type="domain" description="DUF4283" evidence="3">
    <location>
        <begin position="28"/>
        <end position="107"/>
    </location>
</feature>
<dbReference type="Pfam" id="PF14392">
    <property type="entry name" value="zf-CCHC_4"/>
    <property type="match status" value="1"/>
</dbReference>
<keyword evidence="5" id="KW-0695">RNA-directed DNA polymerase</keyword>
<evidence type="ECO:0000259" key="2">
    <source>
        <dbReference type="Pfam" id="PF13966"/>
    </source>
</evidence>
<dbReference type="CDD" id="cd06222">
    <property type="entry name" value="RNase_H_like"/>
    <property type="match status" value="1"/>
</dbReference>
<dbReference type="InterPro" id="IPR026960">
    <property type="entry name" value="RVT-Znf"/>
</dbReference>
<sequence>MAEDARSRGSRRRDPVELDWGGTKYDNVNRRMIYGKIIAERILNKGTVKGLIQKVWNVSNGLTIAEVGKNAFLFTFSKESDCRRVLCEGPWTVMGHLINIVPWQPLKAVEEMDSPYCDFWVQFHVENPWVRGAVTRSFGRARVKLDIREPFLGGLWVPRPNLPKLWVAMKYEKLQNFCYGCGVLGHDIKGCDKEGGGEEQEGDYGSWLGTGPTKILGKLIDVVDGVPMDDDSDLEEEACDEGIACKARGVDGIAADDMECDLLGENDGFCNNPDTGGMRGLVTIKQEAMQKDPCGVEAGCAKGDVQCQNGRSSSSSGGLGGFKDPLVYARASILEEAQMDVDKKGKGVGVFKHFRSPSKERRWRRNCRPDYFVESPSDEEKENNSFAIVCSSVKVHMVEYLSSNLNRVSLKRKAIGVLSLSSSKKSRGFSGIDDVLVKDISIFQKGAFSTPSKKKSKRIKSLSKQLEGCDEDLVDVPVGVADGVFFGIFSAKGNHLKDILRKSEPSLVFLMETKCISKKMENLRNRWFRQGSSFYVDPIGQSGGLAVWWVDGLDIDVLHFSKNFIHMHVSSTDGDLNCFVTLIYGAPKEKDRENVWERIRKFAPVEGEGWLCVGDFNEISSPFEKQGGRVKSVSSLIRFQKFMSDCLLMDMNFNGAKFTWCNKAQVFHLEPLGSDHCPIMVHLDFKDNLTPWVFKFEKMWTSHPQFKDVIMEAWSGSSQEECRAVDLFLKKLWRCRNFLIDWSKVEFPNNRKMIKELKEQFENCMSGEFSVEKRDLAEALNLSDALEYVEVAISGEDNDDLRRPVSFEEVKFAAFELGDLKAPGPDGFSGSFYRHSWDIVGSGIFEMGIKLARGCPWLSHAFFADDAMFFFQASRDNTDMLKRILDLYCAASGQKANFDKSCIFFSENTASPCKAEICEILDIQASVSPGNYLGLPLMWGRSKKVALGFIRGKVQSRIKGWKQGLLTQSGREVLIKSVASAVPIYPMACFKFPKVVCDDLNRELAKFWWGQKKEEGRIHWMAWDKLTKSKKDGGMGFRDFEAFNLAMLAKQCWRILSCPEEPWVKILKGIYFPNKGFLEAGRGARASWAWSSLLEGRKLLESGLCRSIGSGSSVKFWSDPWVPSLEGFRISSPPPNAEASNQLVADFIVDGCWDAGKVISVVSSVEAQAICSIPISRNYREKPDRYVWTKIKNGDYVVKSGYFSAVAGKKGKISLAASSSYSPPKDLWKRIWALKTVPKVKNFLWKACSNALPTKSALFRRKCAKGNVCPVCLVEEESVEHLFLHCGLTRDVWFSSDLACKPVSLNFARFEDWCQHLLTNFIHLDDRDMFLFAVTCWQIWKARCDVVYQACVWDPYAINGAAKRLHGDFWKSFANDQTVWRCGSCVSKDSDLRWVPPAPGCLKINVDGAFNPVSKEAGSASVVRNSDGLTVAGRSSSVEAHSASFAEVCAVKMALELAHDLQFGSVLLESDCLEVVSALNKSSLDVDWRCHNLVLGILTLSKEFSHCQFSWIPREANQVANWVAGSAAKLLCPLDWVSKPPVALAHLLSLDAPCPREGVG</sequence>
<keyword evidence="5" id="KW-0808">Transferase</keyword>
<feature type="domain" description="RNase H type-1" evidence="1">
    <location>
        <begin position="1405"/>
        <end position="1526"/>
    </location>
</feature>
<evidence type="ECO:0000259" key="1">
    <source>
        <dbReference type="Pfam" id="PF13456"/>
    </source>
</evidence>
<dbReference type="InterPro" id="IPR025558">
    <property type="entry name" value="DUF4283"/>
</dbReference>
<protein>
    <submittedName>
        <fullName evidence="5">Reverse transcriptase</fullName>
    </submittedName>
</protein>
<keyword evidence="6" id="KW-1185">Reference proteome</keyword>
<gene>
    <name evidence="5" type="ORF">G2W53_017409</name>
</gene>
<dbReference type="InterPro" id="IPR025836">
    <property type="entry name" value="Zn_knuckle_CX2CX4HX4C"/>
</dbReference>
<proteinExistence type="predicted"/>
<dbReference type="GO" id="GO:0004523">
    <property type="term" value="F:RNA-DNA hybrid ribonuclease activity"/>
    <property type="evidence" value="ECO:0007669"/>
    <property type="project" value="InterPro"/>
</dbReference>
<comment type="caution">
    <text evidence="5">The sequence shown here is derived from an EMBL/GenBank/DDBJ whole genome shotgun (WGS) entry which is preliminary data.</text>
</comment>
<dbReference type="Gene3D" id="3.30.420.10">
    <property type="entry name" value="Ribonuclease H-like superfamily/Ribonuclease H"/>
    <property type="match status" value="1"/>
</dbReference>
<dbReference type="OrthoDB" id="1001388at2759"/>
<dbReference type="Gene3D" id="3.60.10.10">
    <property type="entry name" value="Endonuclease/exonuclease/phosphatase"/>
    <property type="match status" value="1"/>
</dbReference>
<dbReference type="GO" id="GO:0003676">
    <property type="term" value="F:nucleic acid binding"/>
    <property type="evidence" value="ECO:0007669"/>
    <property type="project" value="InterPro"/>
</dbReference>
<dbReference type="Pfam" id="PF14111">
    <property type="entry name" value="DUF4283"/>
    <property type="match status" value="1"/>
</dbReference>
<dbReference type="Pfam" id="PF13456">
    <property type="entry name" value="RVT_3"/>
    <property type="match status" value="1"/>
</dbReference>
<evidence type="ECO:0000259" key="3">
    <source>
        <dbReference type="Pfam" id="PF14111"/>
    </source>
</evidence>
<feature type="domain" description="Reverse transcriptase zinc-binding" evidence="2">
    <location>
        <begin position="1223"/>
        <end position="1293"/>
    </location>
</feature>
<dbReference type="PANTHER" id="PTHR33116:SF86">
    <property type="entry name" value="REVERSE TRANSCRIPTASE DOMAIN-CONTAINING PROTEIN"/>
    <property type="match status" value="1"/>
</dbReference>
<keyword evidence="5" id="KW-0548">Nucleotidyltransferase</keyword>
<dbReference type="Pfam" id="PF13966">
    <property type="entry name" value="zf-RVT"/>
    <property type="match status" value="1"/>
</dbReference>
<reference evidence="5" key="1">
    <citation type="submission" date="2020-09" db="EMBL/GenBank/DDBJ databases">
        <title>Genome-Enabled Discovery of Anthraquinone Biosynthesis in Senna tora.</title>
        <authorList>
            <person name="Kang S.-H."/>
            <person name="Pandey R.P."/>
            <person name="Lee C.-M."/>
            <person name="Sim J.-S."/>
            <person name="Jeong J.-T."/>
            <person name="Choi B.-S."/>
            <person name="Jung M."/>
            <person name="Ginzburg D."/>
            <person name="Zhao K."/>
            <person name="Won S.Y."/>
            <person name="Oh T.-J."/>
            <person name="Yu Y."/>
            <person name="Kim N.-H."/>
            <person name="Lee O.R."/>
            <person name="Lee T.-H."/>
            <person name="Bashyal P."/>
            <person name="Kim T.-S."/>
            <person name="Lee W.-H."/>
            <person name="Kawkins C."/>
            <person name="Kim C.-K."/>
            <person name="Kim J.S."/>
            <person name="Ahn B.O."/>
            <person name="Rhee S.Y."/>
            <person name="Sohng J.K."/>
        </authorList>
    </citation>
    <scope>NUCLEOTIDE SEQUENCE</scope>
    <source>
        <tissue evidence="5">Leaf</tissue>
    </source>
</reference>
<dbReference type="SUPFAM" id="SSF56219">
    <property type="entry name" value="DNase I-like"/>
    <property type="match status" value="1"/>
</dbReference>
<dbReference type="InterPro" id="IPR012337">
    <property type="entry name" value="RNaseH-like_sf"/>
</dbReference>
<feature type="domain" description="Zinc knuckle CX2CX4HX4C" evidence="4">
    <location>
        <begin position="164"/>
        <end position="193"/>
    </location>
</feature>
<dbReference type="InterPro" id="IPR036691">
    <property type="entry name" value="Endo/exonu/phosph_ase_sf"/>
</dbReference>
<evidence type="ECO:0000313" key="5">
    <source>
        <dbReference type="EMBL" id="KAF7826245.1"/>
    </source>
</evidence>